<dbReference type="InterPro" id="IPR006343">
    <property type="entry name" value="DnaB/C_C"/>
</dbReference>
<dbReference type="AlphaFoldDB" id="A0A0F8W620"/>
<comment type="caution">
    <text evidence="2">The sequence shown here is derived from an EMBL/GenBank/DDBJ whole genome shotgun (WGS) entry which is preliminary data.</text>
</comment>
<gene>
    <name evidence="2" type="ORF">LCGC14_3108910</name>
</gene>
<name>A0A0F8W620_9ZZZZ</name>
<evidence type="ECO:0000313" key="2">
    <source>
        <dbReference type="EMBL" id="KKK52043.1"/>
    </source>
</evidence>
<dbReference type="Gene3D" id="1.10.10.630">
    <property type="entry name" value="DnaD domain-like"/>
    <property type="match status" value="1"/>
</dbReference>
<sequence length="138" mass="15761">EVKGDGRAEDAYLLATPYNRRVAERLAGAELRLDEPPPPAAATALPNIFALYEENIGAITPLIADELKDAEERYPPQWIEAAFREAVSLNKRSWRYIHSILRRWEAEGPDYEEAGRDPEADWLERRYARGKRGAGRLR</sequence>
<reference evidence="2" key="1">
    <citation type="journal article" date="2015" name="Nature">
        <title>Complex archaea that bridge the gap between prokaryotes and eukaryotes.</title>
        <authorList>
            <person name="Spang A."/>
            <person name="Saw J.H."/>
            <person name="Jorgensen S.L."/>
            <person name="Zaremba-Niedzwiedzka K."/>
            <person name="Martijn J."/>
            <person name="Lind A.E."/>
            <person name="van Eijk R."/>
            <person name="Schleper C."/>
            <person name="Guy L."/>
            <person name="Ettema T.J."/>
        </authorList>
    </citation>
    <scope>NUCLEOTIDE SEQUENCE</scope>
</reference>
<dbReference type="SUPFAM" id="SSF158499">
    <property type="entry name" value="DnaD domain-like"/>
    <property type="match status" value="1"/>
</dbReference>
<evidence type="ECO:0000259" key="1">
    <source>
        <dbReference type="Pfam" id="PF07261"/>
    </source>
</evidence>
<protein>
    <recommendedName>
        <fullName evidence="1">DnaB/C C-terminal domain-containing protein</fullName>
    </recommendedName>
</protein>
<dbReference type="Pfam" id="PF07261">
    <property type="entry name" value="DnaB_2"/>
    <property type="match status" value="1"/>
</dbReference>
<dbReference type="NCBIfam" id="TIGR01446">
    <property type="entry name" value="DnaD_dom"/>
    <property type="match status" value="1"/>
</dbReference>
<feature type="non-terminal residue" evidence="2">
    <location>
        <position position="1"/>
    </location>
</feature>
<dbReference type="InterPro" id="IPR034829">
    <property type="entry name" value="DnaD-like_sf"/>
</dbReference>
<accession>A0A0F8W620</accession>
<organism evidence="2">
    <name type="scientific">marine sediment metagenome</name>
    <dbReference type="NCBI Taxonomy" id="412755"/>
    <lineage>
        <taxon>unclassified sequences</taxon>
        <taxon>metagenomes</taxon>
        <taxon>ecological metagenomes</taxon>
    </lineage>
</organism>
<proteinExistence type="predicted"/>
<dbReference type="EMBL" id="LAZR01067217">
    <property type="protein sequence ID" value="KKK52043.1"/>
    <property type="molecule type" value="Genomic_DNA"/>
</dbReference>
<feature type="domain" description="DnaB/C C-terminal" evidence="1">
    <location>
        <begin position="49"/>
        <end position="108"/>
    </location>
</feature>